<proteinExistence type="inferred from homology"/>
<keyword evidence="3" id="KW-0805">Transcription regulation</keyword>
<dbReference type="Proteomes" id="UP000825935">
    <property type="component" value="Chromosome 37"/>
</dbReference>
<accession>A0A8T2Q9C1</accession>
<evidence type="ECO:0000256" key="7">
    <source>
        <dbReference type="ARBA" id="ARBA00024343"/>
    </source>
</evidence>
<dbReference type="SUPFAM" id="SSF54171">
    <property type="entry name" value="DNA-binding domain"/>
    <property type="match status" value="1"/>
</dbReference>
<reference evidence="9" key="1">
    <citation type="submission" date="2021-08" db="EMBL/GenBank/DDBJ databases">
        <title>WGS assembly of Ceratopteris richardii.</title>
        <authorList>
            <person name="Marchant D.B."/>
            <person name="Chen G."/>
            <person name="Jenkins J."/>
            <person name="Shu S."/>
            <person name="Leebens-Mack J."/>
            <person name="Grimwood J."/>
            <person name="Schmutz J."/>
            <person name="Soltis P."/>
            <person name="Soltis D."/>
            <person name="Chen Z.-H."/>
        </authorList>
    </citation>
    <scope>NUCLEOTIDE SEQUENCE</scope>
    <source>
        <strain evidence="9">Whitten #5841</strain>
        <tissue evidence="9">Leaf</tissue>
    </source>
</reference>
<dbReference type="InterPro" id="IPR036955">
    <property type="entry name" value="AP2/ERF_dom_sf"/>
</dbReference>
<evidence type="ECO:0000256" key="5">
    <source>
        <dbReference type="ARBA" id="ARBA00023163"/>
    </source>
</evidence>
<comment type="caution">
    <text evidence="9">The sequence shown here is derived from an EMBL/GenBank/DDBJ whole genome shotgun (WGS) entry which is preliminary data.</text>
</comment>
<name>A0A8T2Q9C1_CERRI</name>
<keyword evidence="4" id="KW-0238">DNA-binding</keyword>
<dbReference type="EMBL" id="CM035442">
    <property type="protein sequence ID" value="KAH7279871.1"/>
    <property type="molecule type" value="Genomic_DNA"/>
</dbReference>
<dbReference type="GO" id="GO:0009873">
    <property type="term" value="P:ethylene-activated signaling pathway"/>
    <property type="evidence" value="ECO:0007669"/>
    <property type="project" value="UniProtKB-KW"/>
</dbReference>
<organism evidence="9 10">
    <name type="scientific">Ceratopteris richardii</name>
    <name type="common">Triangle waterfern</name>
    <dbReference type="NCBI Taxonomy" id="49495"/>
    <lineage>
        <taxon>Eukaryota</taxon>
        <taxon>Viridiplantae</taxon>
        <taxon>Streptophyta</taxon>
        <taxon>Embryophyta</taxon>
        <taxon>Tracheophyta</taxon>
        <taxon>Polypodiopsida</taxon>
        <taxon>Polypodiidae</taxon>
        <taxon>Polypodiales</taxon>
        <taxon>Pteridineae</taxon>
        <taxon>Pteridaceae</taxon>
        <taxon>Parkerioideae</taxon>
        <taxon>Ceratopteris</taxon>
    </lineage>
</organism>
<dbReference type="PANTHER" id="PTHR31657">
    <property type="entry name" value="ETHYLENE-RESPONSIVE TRANSCRIPTION FACTOR ERF061"/>
    <property type="match status" value="1"/>
</dbReference>
<dbReference type="GO" id="GO:0000976">
    <property type="term" value="F:transcription cis-regulatory region binding"/>
    <property type="evidence" value="ECO:0007669"/>
    <property type="project" value="UniProtKB-ARBA"/>
</dbReference>
<feature type="domain" description="AP2/ERF" evidence="8">
    <location>
        <begin position="245"/>
        <end position="302"/>
    </location>
</feature>
<dbReference type="GO" id="GO:0005634">
    <property type="term" value="C:nucleus"/>
    <property type="evidence" value="ECO:0007669"/>
    <property type="project" value="UniProtKB-SubCell"/>
</dbReference>
<gene>
    <name evidence="9" type="ORF">KP509_37G041600</name>
</gene>
<keyword evidence="6" id="KW-0539">Nucleus</keyword>
<dbReference type="SMART" id="SM00380">
    <property type="entry name" value="AP2"/>
    <property type="match status" value="1"/>
</dbReference>
<dbReference type="InterPro" id="IPR051758">
    <property type="entry name" value="ERF/AP2-like"/>
</dbReference>
<dbReference type="AlphaFoldDB" id="A0A8T2Q9C1"/>
<dbReference type="CDD" id="cd00018">
    <property type="entry name" value="AP2"/>
    <property type="match status" value="1"/>
</dbReference>
<dbReference type="PANTHER" id="PTHR31657:SF40">
    <property type="entry name" value="ETHYLENE-RESPONSIVE TRANSCRIPTION FACTOR ERF062"/>
    <property type="match status" value="1"/>
</dbReference>
<evidence type="ECO:0000256" key="3">
    <source>
        <dbReference type="ARBA" id="ARBA00023015"/>
    </source>
</evidence>
<keyword evidence="10" id="KW-1185">Reference proteome</keyword>
<dbReference type="GO" id="GO:0003700">
    <property type="term" value="F:DNA-binding transcription factor activity"/>
    <property type="evidence" value="ECO:0007669"/>
    <property type="project" value="InterPro"/>
</dbReference>
<dbReference type="PRINTS" id="PR00367">
    <property type="entry name" value="ETHRSPELEMNT"/>
</dbReference>
<protein>
    <recommendedName>
        <fullName evidence="8">AP2/ERF domain-containing protein</fullName>
    </recommendedName>
</protein>
<evidence type="ECO:0000256" key="1">
    <source>
        <dbReference type="ARBA" id="ARBA00004123"/>
    </source>
</evidence>
<dbReference type="FunFam" id="3.30.730.10:FF:000001">
    <property type="entry name" value="Ethylene-responsive transcription factor 2"/>
    <property type="match status" value="1"/>
</dbReference>
<dbReference type="Gene3D" id="3.30.730.10">
    <property type="entry name" value="AP2/ERF domain"/>
    <property type="match status" value="1"/>
</dbReference>
<dbReference type="OrthoDB" id="550883at2759"/>
<evidence type="ECO:0000313" key="9">
    <source>
        <dbReference type="EMBL" id="KAH7279871.1"/>
    </source>
</evidence>
<dbReference type="Pfam" id="PF00847">
    <property type="entry name" value="AP2"/>
    <property type="match status" value="1"/>
</dbReference>
<evidence type="ECO:0000256" key="6">
    <source>
        <dbReference type="ARBA" id="ARBA00023242"/>
    </source>
</evidence>
<evidence type="ECO:0000259" key="8">
    <source>
        <dbReference type="PROSITE" id="PS51032"/>
    </source>
</evidence>
<evidence type="ECO:0000313" key="10">
    <source>
        <dbReference type="Proteomes" id="UP000825935"/>
    </source>
</evidence>
<keyword evidence="2" id="KW-0936">Ethylene signaling pathway</keyword>
<dbReference type="InterPro" id="IPR001471">
    <property type="entry name" value="AP2/ERF_dom"/>
</dbReference>
<evidence type="ECO:0000256" key="4">
    <source>
        <dbReference type="ARBA" id="ARBA00023125"/>
    </source>
</evidence>
<dbReference type="PROSITE" id="PS51032">
    <property type="entry name" value="AP2_ERF"/>
    <property type="match status" value="1"/>
</dbReference>
<dbReference type="InterPro" id="IPR016177">
    <property type="entry name" value="DNA-bd_dom_sf"/>
</dbReference>
<comment type="subcellular location">
    <subcellularLocation>
        <location evidence="1">Nucleus</location>
    </subcellularLocation>
</comment>
<comment type="similarity">
    <text evidence="7">Belongs to the AP2/ERF transcription factor family. ERF subfamily.</text>
</comment>
<sequence>MHPSLTDPVRHHPYDSDNQPLFSMSFSTDVCYQEERCSQPLVPSVFDMISFGSYENNASTAANLNSALLGSASSLYPSAFMNPHDAQSSIHGAVSAPPSLQNLLDTQFLMATQPLMRFRGSQTPQQVISSSICMHDLLDVRPSSISDTAFTWSPSLISSRSESEVMERAFRNIQRENQSERTHQSSKLSIDVDQSELEQLLNELQTSSHGREDPTLMQKLTHIAERQSRLSSLAVRKPLPTGKKKYRGVRQRPWGKWAAEIRDPKKAARVWLGTFDTAEDAARAYDRAAFKFRGRRARLNFPDVMGWTTESQESNKNIKPRERESTLPVCSVDQRKETCETSAMIFDHTQSKDSNLAMAVSPGRSSVDRFRLLDCGTKSKDNTDMSASSTKTCADQTEMLYRGAEKQENADFVVLTAKPTVDLFEMTDYGTPICITSSIAMDTDVRVIRPSHLQRSFDSRMSESSLDPQSCTTMCYSPHPLVSLGYSEVISSPTSSLPNSLQRLSSFPDIAEPYRSPLHDSLLLDILSGVPESYGENDDNVAVDPKLMSQQMHSENHHYFTDNDASCAPSPAADMEGLPQFLDPTDDDSCYHWDNLFHWT</sequence>
<keyword evidence="5" id="KW-0804">Transcription</keyword>
<evidence type="ECO:0000256" key="2">
    <source>
        <dbReference type="ARBA" id="ARBA00022745"/>
    </source>
</evidence>